<protein>
    <submittedName>
        <fullName evidence="1">Uncharacterized protein</fullName>
    </submittedName>
</protein>
<dbReference type="EMBL" id="KV426032">
    <property type="protein sequence ID" value="KZV91235.1"/>
    <property type="molecule type" value="Genomic_DNA"/>
</dbReference>
<accession>A0A165GZP3</accession>
<gene>
    <name evidence="1" type="ORF">EXIGLDRAFT_102260</name>
</gene>
<evidence type="ECO:0000313" key="1">
    <source>
        <dbReference type="EMBL" id="KZV91235.1"/>
    </source>
</evidence>
<keyword evidence="2" id="KW-1185">Reference proteome</keyword>
<dbReference type="Proteomes" id="UP000077266">
    <property type="component" value="Unassembled WGS sequence"/>
</dbReference>
<reference evidence="1 2" key="1">
    <citation type="journal article" date="2016" name="Mol. Biol. Evol.">
        <title>Comparative Genomics of Early-Diverging Mushroom-Forming Fungi Provides Insights into the Origins of Lignocellulose Decay Capabilities.</title>
        <authorList>
            <person name="Nagy L.G."/>
            <person name="Riley R."/>
            <person name="Tritt A."/>
            <person name="Adam C."/>
            <person name="Daum C."/>
            <person name="Floudas D."/>
            <person name="Sun H."/>
            <person name="Yadav J.S."/>
            <person name="Pangilinan J."/>
            <person name="Larsson K.H."/>
            <person name="Matsuura K."/>
            <person name="Barry K."/>
            <person name="Labutti K."/>
            <person name="Kuo R."/>
            <person name="Ohm R.A."/>
            <person name="Bhattacharya S.S."/>
            <person name="Shirouzu T."/>
            <person name="Yoshinaga Y."/>
            <person name="Martin F.M."/>
            <person name="Grigoriev I.V."/>
            <person name="Hibbett D.S."/>
        </authorList>
    </citation>
    <scope>NUCLEOTIDE SEQUENCE [LARGE SCALE GENOMIC DNA]</scope>
    <source>
        <strain evidence="1 2">HHB12029</strain>
    </source>
</reference>
<dbReference type="InParanoid" id="A0A165GZP3"/>
<evidence type="ECO:0000313" key="2">
    <source>
        <dbReference type="Proteomes" id="UP000077266"/>
    </source>
</evidence>
<sequence length="138" mass="15806">MEFRFFELHRVGLHSHDILDARSAKVVQARGRVGRRSVMLREPVTARLTGIGFASGSRLSFNWSARRVDIKSPCDPVSTIARTACPLIFTTIINGTGISRVISFGRIARLHRSRRWCRRFSQYEDSNNPFRSDRLSRT</sequence>
<organism evidence="1 2">
    <name type="scientific">Exidia glandulosa HHB12029</name>
    <dbReference type="NCBI Taxonomy" id="1314781"/>
    <lineage>
        <taxon>Eukaryota</taxon>
        <taxon>Fungi</taxon>
        <taxon>Dikarya</taxon>
        <taxon>Basidiomycota</taxon>
        <taxon>Agaricomycotina</taxon>
        <taxon>Agaricomycetes</taxon>
        <taxon>Auriculariales</taxon>
        <taxon>Exidiaceae</taxon>
        <taxon>Exidia</taxon>
    </lineage>
</organism>
<dbReference type="AlphaFoldDB" id="A0A165GZP3"/>
<proteinExistence type="predicted"/>
<name>A0A165GZP3_EXIGL</name>